<dbReference type="InterPro" id="IPR038009">
    <property type="entry name" value="GlmU_C_LbH"/>
</dbReference>
<feature type="binding site" evidence="20">
    <location>
        <position position="23"/>
    </location>
    <ligand>
        <name>UDP-N-acetyl-alpha-D-glucosamine</name>
        <dbReference type="ChEBI" id="CHEBI:57705"/>
    </ligand>
</feature>
<dbReference type="InterPro" id="IPR011004">
    <property type="entry name" value="Trimer_LpxA-like_sf"/>
</dbReference>
<keyword evidence="16 20" id="KW-0961">Cell wall biogenesis/degradation</keyword>
<comment type="similarity">
    <text evidence="5 20">In the N-terminal section; belongs to the N-acetylglucosamine-1-phosphate uridyltransferase family.</text>
</comment>
<comment type="caution">
    <text evidence="22">The sequence shown here is derived from an EMBL/GenBank/DDBJ whole genome shotgun (WGS) entry which is preliminary data.</text>
</comment>
<dbReference type="GO" id="GO:0019134">
    <property type="term" value="F:glucosamine-1-phosphate N-acetyltransferase activity"/>
    <property type="evidence" value="ECO:0007669"/>
    <property type="project" value="UniProtKB-UniRule"/>
</dbReference>
<gene>
    <name evidence="20 22" type="primary">glmU</name>
    <name evidence="22" type="ORF">INF28_08215</name>
</gene>
<keyword evidence="12 20" id="KW-0133">Cell shape</keyword>
<feature type="binding site" evidence="20">
    <location>
        <position position="226"/>
    </location>
    <ligand>
        <name>Mg(2+)</name>
        <dbReference type="ChEBI" id="CHEBI:18420"/>
    </ligand>
</feature>
<dbReference type="InterPro" id="IPR029044">
    <property type="entry name" value="Nucleotide-diphossugar_trans"/>
</dbReference>
<comment type="caution">
    <text evidence="20">Lacks conserved residue(s) required for the propagation of feature annotation.</text>
</comment>
<dbReference type="CDD" id="cd03353">
    <property type="entry name" value="LbH_GlmU_C"/>
    <property type="match status" value="1"/>
</dbReference>
<keyword evidence="13 20" id="KW-0573">Peptidoglycan synthesis</keyword>
<dbReference type="GO" id="GO:0006048">
    <property type="term" value="P:UDP-N-acetylglucosamine biosynthetic process"/>
    <property type="evidence" value="ECO:0007669"/>
    <property type="project" value="InterPro"/>
</dbReference>
<dbReference type="Gene3D" id="3.90.550.10">
    <property type="entry name" value="Spore Coat Polysaccharide Biosynthesis Protein SpsA, Chain A"/>
    <property type="match status" value="1"/>
</dbReference>
<evidence type="ECO:0000256" key="9">
    <source>
        <dbReference type="ARBA" id="ARBA00022723"/>
    </source>
</evidence>
<evidence type="ECO:0000256" key="11">
    <source>
        <dbReference type="ARBA" id="ARBA00022842"/>
    </source>
</evidence>
<proteinExistence type="inferred from homology"/>
<feature type="active site" description="Proton acceptor" evidence="20">
    <location>
        <position position="361"/>
    </location>
</feature>
<evidence type="ECO:0000256" key="6">
    <source>
        <dbReference type="ARBA" id="ARBA00022490"/>
    </source>
</evidence>
<feature type="binding site" evidence="20">
    <location>
        <position position="349"/>
    </location>
    <ligand>
        <name>UDP-N-acetyl-alpha-D-glucosamine</name>
        <dbReference type="ChEBI" id="CHEBI:57705"/>
    </ligand>
</feature>
<keyword evidence="6 20" id="KW-0963">Cytoplasm</keyword>
<comment type="catalytic activity">
    <reaction evidence="17 20">
        <text>alpha-D-glucosamine 1-phosphate + acetyl-CoA = N-acetyl-alpha-D-glucosamine 1-phosphate + CoA + H(+)</text>
        <dbReference type="Rhea" id="RHEA:13725"/>
        <dbReference type="ChEBI" id="CHEBI:15378"/>
        <dbReference type="ChEBI" id="CHEBI:57287"/>
        <dbReference type="ChEBI" id="CHEBI:57288"/>
        <dbReference type="ChEBI" id="CHEBI:57776"/>
        <dbReference type="ChEBI" id="CHEBI:58516"/>
        <dbReference type="EC" id="2.3.1.157"/>
    </reaction>
</comment>
<evidence type="ECO:0000256" key="19">
    <source>
        <dbReference type="ARBA" id="ARBA00049628"/>
    </source>
</evidence>
<evidence type="ECO:0000256" key="18">
    <source>
        <dbReference type="ARBA" id="ARBA00048493"/>
    </source>
</evidence>
<keyword evidence="10 20" id="KW-0677">Repeat</keyword>
<evidence type="ECO:0000256" key="16">
    <source>
        <dbReference type="ARBA" id="ARBA00023316"/>
    </source>
</evidence>
<feature type="binding site" evidence="20">
    <location>
        <position position="375"/>
    </location>
    <ligand>
        <name>UDP-N-acetyl-alpha-D-glucosamine</name>
        <dbReference type="ChEBI" id="CHEBI:57705"/>
    </ligand>
</feature>
<reference evidence="22" key="1">
    <citation type="submission" date="2020-10" db="EMBL/GenBank/DDBJ databases">
        <title>ChiBAC.</title>
        <authorList>
            <person name="Zenner C."/>
            <person name="Hitch T.C.A."/>
            <person name="Clavel T."/>
        </authorList>
    </citation>
    <scope>NUCLEOTIDE SEQUENCE</scope>
    <source>
        <strain evidence="22">DSM 107454</strain>
    </source>
</reference>
<evidence type="ECO:0000256" key="10">
    <source>
        <dbReference type="ARBA" id="ARBA00022737"/>
    </source>
</evidence>
<dbReference type="InterPro" id="IPR005835">
    <property type="entry name" value="NTP_transferase_dom"/>
</dbReference>
<evidence type="ECO:0000256" key="2">
    <source>
        <dbReference type="ARBA" id="ARBA00005166"/>
    </source>
</evidence>
<evidence type="ECO:0000256" key="12">
    <source>
        <dbReference type="ARBA" id="ARBA00022960"/>
    </source>
</evidence>
<dbReference type="GO" id="GO:0009252">
    <property type="term" value="P:peptidoglycan biosynthetic process"/>
    <property type="evidence" value="ECO:0007669"/>
    <property type="project" value="UniProtKB-UniRule"/>
</dbReference>
<evidence type="ECO:0000256" key="8">
    <source>
        <dbReference type="ARBA" id="ARBA00022695"/>
    </source>
</evidence>
<comment type="function">
    <text evidence="19 20">Catalyzes the last two sequential reactions in the de novo biosynthetic pathway for UDP-N-acetylglucosamine (UDP-GlcNAc). The C-terminal domain catalyzes the transfer of acetyl group from acetyl coenzyme A to glucosamine-1-phosphate (GlcN-1-P) to produce N-acetylglucosamine-1-phosphate (GlcNAc-1-P), which is converted into UDP-GlcNAc by the transfer of uridine 5-monophosphate (from uridine 5-triphosphate), a reaction catalyzed by the N-terminal domain.</text>
</comment>
<dbReference type="InterPro" id="IPR005882">
    <property type="entry name" value="Bifunctional_GlmU"/>
</dbReference>
<name>A0A9D5LYN9_9FIRM</name>
<feature type="binding site" evidence="20">
    <location>
        <position position="103"/>
    </location>
    <ligand>
        <name>Mg(2+)</name>
        <dbReference type="ChEBI" id="CHEBI:18420"/>
    </ligand>
</feature>
<dbReference type="GO" id="GO:0071555">
    <property type="term" value="P:cell wall organization"/>
    <property type="evidence" value="ECO:0007669"/>
    <property type="project" value="UniProtKB-KW"/>
</dbReference>
<dbReference type="Pfam" id="PF00483">
    <property type="entry name" value="NTP_transferase"/>
    <property type="match status" value="1"/>
</dbReference>
<evidence type="ECO:0000256" key="4">
    <source>
        <dbReference type="ARBA" id="ARBA00007707"/>
    </source>
</evidence>
<comment type="pathway">
    <text evidence="20">Bacterial outer membrane biogenesis; LPS lipid A biosynthesis.</text>
</comment>
<sequence>MMALYSMILAAGEGKRMKSAHAKPLQKAGGKALIDWVLDASEAAGADENIVVIGHNAEEMESYLKDRVTYTYQYEQLGTGHAVMQGIAPIKDQEGTVMVLCGDTPLITAKTLRAAFDAHQEEGRAATVITAIAPDPYGYGRIVRENDAVVRIVEQKDASEAEKAITEINAGMYLFDIQKLVYALGKLNNDNAQGEYYLTDVIAILLESGESVDAFAADMKETLGVNDRIQLAQADKILNERKVQELMTDGVCVFSPESVRVDADVQVGRDTVIYPGTILEGNTVIGENCVVGPNTRLSNCVIGNDTDIQYSVAMDSRIGNGTHVGPFAYIRPGSSIGNGNKVGDFVEVKNANIGDGTKIAHLTYVGDADVGKRVNFGCGTVVVNYDGISKHRTVIEDDCFIGCNSNLVSPVTVRKRAYTAAGSTITDEVPEDALAIARARQVNKDGWVTKNRRKD</sequence>
<dbReference type="PANTHER" id="PTHR43584:SF3">
    <property type="entry name" value="BIFUNCTIONAL PROTEIN GLMU"/>
    <property type="match status" value="1"/>
</dbReference>
<keyword evidence="23" id="KW-1185">Reference proteome</keyword>
<feature type="binding site" evidence="20">
    <location>
        <position position="438"/>
    </location>
    <ligand>
        <name>acetyl-CoA</name>
        <dbReference type="ChEBI" id="CHEBI:57288"/>
    </ligand>
</feature>
<dbReference type="EC" id="2.7.7.23" evidence="20"/>
<dbReference type="SUPFAM" id="SSF53448">
    <property type="entry name" value="Nucleotide-diphospho-sugar transferases"/>
    <property type="match status" value="1"/>
</dbReference>
<keyword evidence="7 20" id="KW-0808">Transferase</keyword>
<dbReference type="GO" id="GO:0008360">
    <property type="term" value="P:regulation of cell shape"/>
    <property type="evidence" value="ECO:0007669"/>
    <property type="project" value="UniProtKB-KW"/>
</dbReference>
<dbReference type="GO" id="GO:0016020">
    <property type="term" value="C:membrane"/>
    <property type="evidence" value="ECO:0007669"/>
    <property type="project" value="GOC"/>
</dbReference>
<evidence type="ECO:0000256" key="7">
    <source>
        <dbReference type="ARBA" id="ARBA00022679"/>
    </source>
</evidence>
<feature type="domain" description="Nucleotidyl transferase" evidence="21">
    <location>
        <begin position="6"/>
        <end position="216"/>
    </location>
</feature>
<comment type="similarity">
    <text evidence="4 20">In the C-terminal section; belongs to the transferase hexapeptide repeat family.</text>
</comment>
<dbReference type="InterPro" id="IPR050065">
    <property type="entry name" value="GlmU-like"/>
</dbReference>
<comment type="pathway">
    <text evidence="2 20">Nucleotide-sugar biosynthesis; UDP-N-acetyl-alpha-D-glucosamine biosynthesis; N-acetyl-alpha-D-glucosamine 1-phosphate from alpha-D-glucosamine 6-phosphate (route II): step 2/2.</text>
</comment>
<evidence type="ECO:0000256" key="15">
    <source>
        <dbReference type="ARBA" id="ARBA00023315"/>
    </source>
</evidence>
<keyword evidence="9 20" id="KW-0479">Metal-binding</keyword>
<comment type="cofactor">
    <cofactor evidence="20">
        <name>Mg(2+)</name>
        <dbReference type="ChEBI" id="CHEBI:18420"/>
    </cofactor>
    <text evidence="20">Binds 1 Mg(2+) ion per subunit.</text>
</comment>
<evidence type="ECO:0000313" key="22">
    <source>
        <dbReference type="EMBL" id="MBE5040441.1"/>
    </source>
</evidence>
<dbReference type="GO" id="GO:0003977">
    <property type="term" value="F:UDP-N-acetylglucosamine diphosphorylase activity"/>
    <property type="evidence" value="ECO:0007669"/>
    <property type="project" value="UniProtKB-UniRule"/>
</dbReference>
<feature type="binding site" evidence="20">
    <location>
        <begin position="78"/>
        <end position="79"/>
    </location>
    <ligand>
        <name>UDP-N-acetyl-alpha-D-glucosamine</name>
        <dbReference type="ChEBI" id="CHEBI:57705"/>
    </ligand>
</feature>
<evidence type="ECO:0000256" key="3">
    <source>
        <dbReference type="ARBA" id="ARBA00005208"/>
    </source>
</evidence>
<evidence type="ECO:0000256" key="13">
    <source>
        <dbReference type="ARBA" id="ARBA00022984"/>
    </source>
</evidence>
<evidence type="ECO:0000259" key="21">
    <source>
        <dbReference type="Pfam" id="PF00483"/>
    </source>
</evidence>
<dbReference type="NCBIfam" id="NF010934">
    <property type="entry name" value="PRK14354.1"/>
    <property type="match status" value="1"/>
</dbReference>
<feature type="region of interest" description="Linker" evidence="20">
    <location>
        <begin position="229"/>
        <end position="249"/>
    </location>
</feature>
<feature type="binding site" evidence="20">
    <location>
        <position position="73"/>
    </location>
    <ligand>
        <name>UDP-N-acetyl-alpha-D-glucosamine</name>
        <dbReference type="ChEBI" id="CHEBI:57705"/>
    </ligand>
</feature>
<feature type="region of interest" description="N-acetyltransferase" evidence="20">
    <location>
        <begin position="250"/>
        <end position="455"/>
    </location>
</feature>
<keyword evidence="15 20" id="KW-0012">Acyltransferase</keyword>
<feature type="binding site" evidence="20">
    <location>
        <position position="364"/>
    </location>
    <ligand>
        <name>UDP-N-acetyl-alpha-D-glucosamine</name>
        <dbReference type="ChEBI" id="CHEBI:57705"/>
    </ligand>
</feature>
<feature type="binding site" evidence="20">
    <location>
        <position position="140"/>
    </location>
    <ligand>
        <name>UDP-N-acetyl-alpha-D-glucosamine</name>
        <dbReference type="ChEBI" id="CHEBI:57705"/>
    </ligand>
</feature>
<keyword evidence="14 20" id="KW-0511">Multifunctional enzyme</keyword>
<dbReference type="EC" id="2.3.1.157" evidence="20"/>
<dbReference type="GO" id="GO:0009245">
    <property type="term" value="P:lipid A biosynthetic process"/>
    <property type="evidence" value="ECO:0007669"/>
    <property type="project" value="UniProtKB-UniRule"/>
</dbReference>
<feature type="region of interest" description="Pyrophosphorylase" evidence="20">
    <location>
        <begin position="1"/>
        <end position="228"/>
    </location>
</feature>
<dbReference type="Proteomes" id="UP000806542">
    <property type="component" value="Unassembled WGS sequence"/>
</dbReference>
<evidence type="ECO:0000256" key="20">
    <source>
        <dbReference type="HAMAP-Rule" id="MF_01631"/>
    </source>
</evidence>
<dbReference type="GO" id="GO:0000902">
    <property type="term" value="P:cell morphogenesis"/>
    <property type="evidence" value="ECO:0007669"/>
    <property type="project" value="UniProtKB-UniRule"/>
</dbReference>
<dbReference type="Pfam" id="PF00132">
    <property type="entry name" value="Hexapep"/>
    <property type="match status" value="2"/>
</dbReference>
<dbReference type="GO" id="GO:0005737">
    <property type="term" value="C:cytoplasm"/>
    <property type="evidence" value="ECO:0007669"/>
    <property type="project" value="UniProtKB-SubCell"/>
</dbReference>
<keyword evidence="11 20" id="KW-0460">Magnesium</keyword>
<dbReference type="HAMAP" id="MF_01631">
    <property type="entry name" value="GlmU"/>
    <property type="match status" value="1"/>
</dbReference>
<evidence type="ECO:0000256" key="14">
    <source>
        <dbReference type="ARBA" id="ARBA00023268"/>
    </source>
</evidence>
<protein>
    <recommendedName>
        <fullName evidence="20">Bifunctional protein GlmU</fullName>
    </recommendedName>
    <domain>
        <recommendedName>
            <fullName evidence="20">UDP-N-acetylglucosamine pyrophosphorylase</fullName>
            <ecNumber evidence="20">2.7.7.23</ecNumber>
        </recommendedName>
        <alternativeName>
            <fullName evidence="20">N-acetylglucosamine-1-phosphate uridyltransferase</fullName>
        </alternativeName>
    </domain>
    <domain>
        <recommendedName>
            <fullName evidence="20">Glucosamine-1-phosphate N-acetyltransferase</fullName>
            <ecNumber evidence="20">2.3.1.157</ecNumber>
        </recommendedName>
    </domain>
</protein>
<evidence type="ECO:0000313" key="23">
    <source>
        <dbReference type="Proteomes" id="UP000806542"/>
    </source>
</evidence>
<evidence type="ECO:0000256" key="5">
    <source>
        <dbReference type="ARBA" id="ARBA00007947"/>
    </source>
</evidence>
<feature type="binding site" evidence="20">
    <location>
        <position position="226"/>
    </location>
    <ligand>
        <name>UDP-N-acetyl-alpha-D-glucosamine</name>
        <dbReference type="ChEBI" id="CHEBI:57705"/>
    </ligand>
</feature>
<dbReference type="InterPro" id="IPR001451">
    <property type="entry name" value="Hexapep"/>
</dbReference>
<dbReference type="CDD" id="cd02540">
    <property type="entry name" value="GT2_GlmU_N_bac"/>
    <property type="match status" value="1"/>
</dbReference>
<comment type="pathway">
    <text evidence="3 20">Nucleotide-sugar biosynthesis; UDP-N-acetyl-alpha-D-glucosamine biosynthesis; UDP-N-acetyl-alpha-D-glucosamine from N-acetyl-alpha-D-glucosamine 1-phosphate: step 1/1.</text>
</comment>
<dbReference type="AlphaFoldDB" id="A0A9D5LYN9"/>
<dbReference type="PANTHER" id="PTHR43584">
    <property type="entry name" value="NUCLEOTIDYL TRANSFERASE"/>
    <property type="match status" value="1"/>
</dbReference>
<evidence type="ECO:0000256" key="1">
    <source>
        <dbReference type="ARBA" id="ARBA00004496"/>
    </source>
</evidence>
<feature type="binding site" evidence="20">
    <location>
        <position position="421"/>
    </location>
    <ligand>
        <name>acetyl-CoA</name>
        <dbReference type="ChEBI" id="CHEBI:57288"/>
    </ligand>
</feature>
<accession>A0A9D5LYN9</accession>
<comment type="subcellular location">
    <subcellularLocation>
        <location evidence="1 20">Cytoplasm</location>
    </subcellularLocation>
</comment>
<feature type="binding site" evidence="20">
    <location>
        <begin position="384"/>
        <end position="385"/>
    </location>
    <ligand>
        <name>acetyl-CoA</name>
        <dbReference type="ChEBI" id="CHEBI:57288"/>
    </ligand>
</feature>
<organism evidence="22 23">
    <name type="scientific">Ructibacterium gallinarum</name>
    <dbReference type="NCBI Taxonomy" id="2779355"/>
    <lineage>
        <taxon>Bacteria</taxon>
        <taxon>Bacillati</taxon>
        <taxon>Bacillota</taxon>
        <taxon>Clostridia</taxon>
        <taxon>Eubacteriales</taxon>
        <taxon>Oscillospiraceae</taxon>
        <taxon>Ructibacterium</taxon>
    </lineage>
</organism>
<dbReference type="EMBL" id="JADCKB010000016">
    <property type="protein sequence ID" value="MBE5040441.1"/>
    <property type="molecule type" value="Genomic_DNA"/>
</dbReference>
<keyword evidence="8 20" id="KW-0548">Nucleotidyltransferase</keyword>
<feature type="binding site" evidence="20">
    <location>
        <begin position="9"/>
        <end position="12"/>
    </location>
    <ligand>
        <name>UDP-N-acetyl-alpha-D-glucosamine</name>
        <dbReference type="ChEBI" id="CHEBI:57705"/>
    </ligand>
</feature>
<evidence type="ECO:0000256" key="17">
    <source>
        <dbReference type="ARBA" id="ARBA00048247"/>
    </source>
</evidence>
<dbReference type="Gene3D" id="2.160.10.10">
    <property type="entry name" value="Hexapeptide repeat proteins"/>
    <property type="match status" value="1"/>
</dbReference>
<feature type="binding site" evidence="20">
    <location>
        <position position="154"/>
    </location>
    <ligand>
        <name>UDP-N-acetyl-alpha-D-glucosamine</name>
        <dbReference type="ChEBI" id="CHEBI:57705"/>
    </ligand>
</feature>
<feature type="binding site" evidence="20">
    <location>
        <position position="169"/>
    </location>
    <ligand>
        <name>UDP-N-acetyl-alpha-D-glucosamine</name>
        <dbReference type="ChEBI" id="CHEBI:57705"/>
    </ligand>
</feature>
<dbReference type="NCBIfam" id="TIGR01173">
    <property type="entry name" value="glmU"/>
    <property type="match status" value="1"/>
</dbReference>
<dbReference type="GO" id="GO:0000287">
    <property type="term" value="F:magnesium ion binding"/>
    <property type="evidence" value="ECO:0007669"/>
    <property type="project" value="UniProtKB-UniRule"/>
</dbReference>
<comment type="catalytic activity">
    <reaction evidence="18 20">
        <text>N-acetyl-alpha-D-glucosamine 1-phosphate + UTP + H(+) = UDP-N-acetyl-alpha-D-glucosamine + diphosphate</text>
        <dbReference type="Rhea" id="RHEA:13509"/>
        <dbReference type="ChEBI" id="CHEBI:15378"/>
        <dbReference type="ChEBI" id="CHEBI:33019"/>
        <dbReference type="ChEBI" id="CHEBI:46398"/>
        <dbReference type="ChEBI" id="CHEBI:57705"/>
        <dbReference type="ChEBI" id="CHEBI:57776"/>
        <dbReference type="EC" id="2.7.7.23"/>
    </reaction>
</comment>
<feature type="binding site" evidence="20">
    <location>
        <position position="331"/>
    </location>
    <ligand>
        <name>UDP-N-acetyl-alpha-D-glucosamine</name>
        <dbReference type="ChEBI" id="CHEBI:57705"/>
    </ligand>
</feature>
<comment type="subunit">
    <text evidence="20">Homotrimer.</text>
</comment>
<dbReference type="SUPFAM" id="SSF51161">
    <property type="entry name" value="Trimeric LpxA-like enzymes"/>
    <property type="match status" value="1"/>
</dbReference>